<dbReference type="EMBL" id="AY380826">
    <property type="protein sequence ID" value="AAU10894.1"/>
    <property type="molecule type" value="Genomic_DNA"/>
</dbReference>
<evidence type="ECO:0000256" key="1">
    <source>
        <dbReference type="SAM" id="Phobius"/>
    </source>
</evidence>
<dbReference type="RefSeq" id="YP_073555.1">
    <property type="nucleotide sequence ID" value="NC_005902.1"/>
</dbReference>
<keyword evidence="1" id="KW-0812">Transmembrane</keyword>
<keyword evidence="1" id="KW-1133">Transmembrane helix</keyword>
<sequence>MGNVFDLFWSIYPRLFITILKLCIKAIFCSFILSKPYNVILVVKSIKNINSS</sequence>
<keyword evidence="1" id="KW-0472">Membrane</keyword>
<evidence type="ECO:0000313" key="2">
    <source>
        <dbReference type="EMBL" id="AAU10894.1"/>
    </source>
</evidence>
<dbReference type="KEGG" id="vg:2979171"/>
<dbReference type="GeneID" id="2979171"/>
<organism evidence="2 3">
    <name type="scientific">lymphocystis disease virus-China</name>
    <dbReference type="NCBI Taxonomy" id="256729"/>
    <lineage>
        <taxon>Viruses</taxon>
        <taxon>Varidnaviria</taxon>
        <taxon>Bamfordvirae</taxon>
        <taxon>Nucleocytoviricota</taxon>
        <taxon>Megaviricetes</taxon>
        <taxon>Pimascovirales</taxon>
        <taxon>Pimascovirales incertae sedis</taxon>
        <taxon>Iridoviridae</taxon>
        <taxon>Alphairidovirinae</taxon>
        <taxon>Lymphocystivirus</taxon>
        <taxon>Lymphocystivirus paralichthys1</taxon>
        <taxon>Lymphocystis disease virus 2</taxon>
    </lineage>
</organism>
<evidence type="ECO:0000313" key="3">
    <source>
        <dbReference type="Proteomes" id="UP000106699"/>
    </source>
</evidence>
<feature type="transmembrane region" description="Helical" evidence="1">
    <location>
        <begin position="12"/>
        <end position="34"/>
    </location>
</feature>
<name>Q678G3_9VIRU</name>
<keyword evidence="3" id="KW-1185">Reference proteome</keyword>
<proteinExistence type="predicted"/>
<protein>
    <submittedName>
        <fullName evidence="2">Uncharacterized protein</fullName>
    </submittedName>
</protein>
<reference evidence="2 3" key="1">
    <citation type="journal article" date="2004" name="J. Virol.">
        <title>Complete genome sequence of lymphocystis disease virus isolated from China.</title>
        <authorList>
            <person name="Zhang Q.Y."/>
            <person name="Xiao F."/>
            <person name="Xie J."/>
            <person name="Li Z.Q."/>
            <person name="Gui J.F."/>
        </authorList>
    </citation>
    <scope>NUCLEOTIDE SEQUENCE [LARGE SCALE GENOMIC DNA]</scope>
</reference>
<accession>Q678G3</accession>
<dbReference type="Proteomes" id="UP000106699">
    <property type="component" value="Segment"/>
</dbReference>